<dbReference type="EMBL" id="FO082871">
    <property type="protein sequence ID" value="CCF72877.1"/>
    <property type="molecule type" value="Genomic_DNA"/>
</dbReference>
<reference evidence="1 2" key="1">
    <citation type="journal article" date="2012" name="Nucleic Acids Res.">
        <title>Sequencing of the smallest Apicomplexan genome from the human pathogen Babesia microti.</title>
        <authorList>
            <person name="Cornillot E."/>
            <person name="Hadj-Kaddour K."/>
            <person name="Dassouli A."/>
            <person name="Noel B."/>
            <person name="Ranwez V."/>
            <person name="Vacherie B."/>
            <person name="Augagneur Y."/>
            <person name="Bres V."/>
            <person name="Duclos A."/>
            <person name="Randazzo S."/>
            <person name="Carcy B."/>
            <person name="Debierre-Grockiego F."/>
            <person name="Delbecq S."/>
            <person name="Moubri-Menage K."/>
            <person name="Shams-Eldin H."/>
            <person name="Usmani-Brown S."/>
            <person name="Bringaud F."/>
            <person name="Wincker P."/>
            <person name="Vivares C.P."/>
            <person name="Schwarz R.T."/>
            <person name="Schetters T.P."/>
            <person name="Krause P.J."/>
            <person name="Gorenflot A."/>
            <person name="Berry V."/>
            <person name="Barbe V."/>
            <person name="Ben Mamoun C."/>
        </authorList>
    </citation>
    <scope>NUCLEOTIDE SEQUENCE [LARGE SCALE GENOMIC DNA]</scope>
    <source>
        <strain evidence="1 2">RI</strain>
    </source>
</reference>
<keyword evidence="2" id="KW-1185">Reference proteome</keyword>
<sequence length="100" mass="11640">MADISQIPHIIHDTTSYSFTTLSQFYWFKQTNAHIYIYQEIVNSTKYLICAVNNLNTHTNVFHDKILVELIINNIFMIFPAETHSVCIVAQNIVTKITFM</sequence>
<organism evidence="1 2">
    <name type="scientific">Babesia microti (strain RI)</name>
    <dbReference type="NCBI Taxonomy" id="1133968"/>
    <lineage>
        <taxon>Eukaryota</taxon>
        <taxon>Sar</taxon>
        <taxon>Alveolata</taxon>
        <taxon>Apicomplexa</taxon>
        <taxon>Aconoidasida</taxon>
        <taxon>Piroplasmida</taxon>
        <taxon>Babesiidae</taxon>
        <taxon>Babesia</taxon>
    </lineage>
</organism>
<protein>
    <submittedName>
        <fullName evidence="1">Uncharacterized protein</fullName>
    </submittedName>
</protein>
<proteinExistence type="predicted"/>
<dbReference type="KEGG" id="bmic:BMR1_01G02095"/>
<dbReference type="RefSeq" id="XP_012647486.1">
    <property type="nucleotide sequence ID" value="XM_012792032.1"/>
</dbReference>
<accession>I7J5H2</accession>
<name>I7J5H2_BABMR</name>
<reference evidence="1 2" key="2">
    <citation type="journal article" date="2013" name="PLoS ONE">
        <title>Whole genome mapping and re-organization of the nuclear and mitochondrial genomes of Babesia microti isolates.</title>
        <authorList>
            <person name="Cornillot E."/>
            <person name="Dassouli A."/>
            <person name="Garg A."/>
            <person name="Pachikara N."/>
            <person name="Randazzo S."/>
            <person name="Depoix D."/>
            <person name="Carcy B."/>
            <person name="Delbecq S."/>
            <person name="Frutos R."/>
            <person name="Silva J.C."/>
            <person name="Sutton R."/>
            <person name="Krause P.J."/>
            <person name="Mamoun C.B."/>
        </authorList>
    </citation>
    <scope>NUCLEOTIDE SEQUENCE [LARGE SCALE GENOMIC DNA]</scope>
    <source>
        <strain evidence="1 2">RI</strain>
    </source>
</reference>
<reference evidence="1 2" key="3">
    <citation type="journal article" date="2016" name="Sci. Rep.">
        <title>Genome-wide diversity and gene expression profiling of Babesia microti isolates identify polymorphic genes that mediate host-pathogen interactions.</title>
        <authorList>
            <person name="Silva J.C."/>
            <person name="Cornillot E."/>
            <person name="McCracken C."/>
            <person name="Usmani-Brown S."/>
            <person name="Dwivedi A."/>
            <person name="Ifeonu O.O."/>
            <person name="Crabtree J."/>
            <person name="Gotia H.T."/>
            <person name="Virji A.Z."/>
            <person name="Reynes C."/>
            <person name="Colinge J."/>
            <person name="Kumar V."/>
            <person name="Lawres L."/>
            <person name="Pazzi J.E."/>
            <person name="Pablo J.V."/>
            <person name="Hung C."/>
            <person name="Brancato J."/>
            <person name="Kumari P."/>
            <person name="Orvis J."/>
            <person name="Tretina K."/>
            <person name="Chibucos M."/>
            <person name="Ott S."/>
            <person name="Sadzewicz L."/>
            <person name="Sengamalay N."/>
            <person name="Shetty A.C."/>
            <person name="Su Q."/>
            <person name="Tallon L."/>
            <person name="Fraser C.M."/>
            <person name="Frutos R."/>
            <person name="Molina D.M."/>
            <person name="Krause P.J."/>
            <person name="Ben Mamoun C."/>
        </authorList>
    </citation>
    <scope>NUCLEOTIDE SEQUENCE [LARGE SCALE GENOMIC DNA]</scope>
    <source>
        <strain evidence="1 2">RI</strain>
    </source>
</reference>
<gene>
    <name evidence="1" type="ORF">BMR1_01G02095</name>
</gene>
<evidence type="ECO:0000313" key="2">
    <source>
        <dbReference type="Proteomes" id="UP000002899"/>
    </source>
</evidence>
<dbReference type="GeneID" id="24423491"/>
<dbReference type="VEuPathDB" id="PiroplasmaDB:BMR1_01G02095"/>
<dbReference type="Proteomes" id="UP000002899">
    <property type="component" value="Chromosome I"/>
</dbReference>
<dbReference type="AlphaFoldDB" id="I7J5H2"/>
<evidence type="ECO:0000313" key="1">
    <source>
        <dbReference type="EMBL" id="CCF72877.1"/>
    </source>
</evidence>